<dbReference type="InterPro" id="IPR050490">
    <property type="entry name" value="Bact_solute-bd_prot1"/>
</dbReference>
<dbReference type="EMBL" id="JACHVP010000004">
    <property type="protein sequence ID" value="MBB2968609.1"/>
    <property type="molecule type" value="Genomic_DNA"/>
</dbReference>
<dbReference type="InterPro" id="IPR006059">
    <property type="entry name" value="SBP"/>
</dbReference>
<feature type="signal peptide" evidence="5">
    <location>
        <begin position="1"/>
        <end position="24"/>
    </location>
</feature>
<keyword evidence="4 5" id="KW-0732">Signal</keyword>
<evidence type="ECO:0000313" key="6">
    <source>
        <dbReference type="EMBL" id="MBB2968609.1"/>
    </source>
</evidence>
<protein>
    <submittedName>
        <fullName evidence="6">Multiple sugar transport system substrate-binding protein</fullName>
    </submittedName>
</protein>
<evidence type="ECO:0000256" key="4">
    <source>
        <dbReference type="ARBA" id="ARBA00022729"/>
    </source>
</evidence>
<dbReference type="GO" id="GO:0030313">
    <property type="term" value="C:cell envelope"/>
    <property type="evidence" value="ECO:0007669"/>
    <property type="project" value="UniProtKB-SubCell"/>
</dbReference>
<comment type="subcellular location">
    <subcellularLocation>
        <location evidence="1">Cell envelope</location>
    </subcellularLocation>
</comment>
<dbReference type="PANTHER" id="PTHR43649:SF31">
    <property type="entry name" value="SN-GLYCEROL-3-PHOSPHATE-BINDING PERIPLASMIC PROTEIN UGPB"/>
    <property type="match status" value="1"/>
</dbReference>
<keyword evidence="7" id="KW-1185">Reference proteome</keyword>
<dbReference type="Proteomes" id="UP000538196">
    <property type="component" value="Unassembled WGS sequence"/>
</dbReference>
<keyword evidence="3" id="KW-0813">Transport</keyword>
<dbReference type="PROSITE" id="PS51257">
    <property type="entry name" value="PROKAR_LIPOPROTEIN"/>
    <property type="match status" value="1"/>
</dbReference>
<comment type="similarity">
    <text evidence="2">Belongs to the bacterial solute-binding protein 1 family.</text>
</comment>
<organism evidence="6 7">
    <name type="scientific">Leifsonia aquatica</name>
    <name type="common">Corynebacterium aquaticum</name>
    <dbReference type="NCBI Taxonomy" id="144185"/>
    <lineage>
        <taxon>Bacteria</taxon>
        <taxon>Bacillati</taxon>
        <taxon>Actinomycetota</taxon>
        <taxon>Actinomycetes</taxon>
        <taxon>Micrococcales</taxon>
        <taxon>Microbacteriaceae</taxon>
        <taxon>Leifsonia</taxon>
    </lineage>
</organism>
<dbReference type="CDD" id="cd13585">
    <property type="entry name" value="PBP2_TMBP_like"/>
    <property type="match status" value="1"/>
</dbReference>
<dbReference type="PANTHER" id="PTHR43649">
    <property type="entry name" value="ARABINOSE-BINDING PROTEIN-RELATED"/>
    <property type="match status" value="1"/>
</dbReference>
<keyword evidence="6" id="KW-0762">Sugar transport</keyword>
<dbReference type="SUPFAM" id="SSF53850">
    <property type="entry name" value="Periplasmic binding protein-like II"/>
    <property type="match status" value="1"/>
</dbReference>
<evidence type="ECO:0000256" key="1">
    <source>
        <dbReference type="ARBA" id="ARBA00004196"/>
    </source>
</evidence>
<feature type="chain" id="PRO_5031439396" evidence="5">
    <location>
        <begin position="25"/>
        <end position="448"/>
    </location>
</feature>
<evidence type="ECO:0000313" key="7">
    <source>
        <dbReference type="Proteomes" id="UP000538196"/>
    </source>
</evidence>
<dbReference type="Pfam" id="PF13416">
    <property type="entry name" value="SBP_bac_8"/>
    <property type="match status" value="1"/>
</dbReference>
<evidence type="ECO:0000256" key="3">
    <source>
        <dbReference type="ARBA" id="ARBA00022448"/>
    </source>
</evidence>
<dbReference type="AlphaFoldDB" id="A0A7W4UYG8"/>
<reference evidence="6 7" key="1">
    <citation type="submission" date="2020-08" db="EMBL/GenBank/DDBJ databases">
        <title>Sequencing the genomes of 1000 actinobacteria strains.</title>
        <authorList>
            <person name="Klenk H.-P."/>
        </authorList>
    </citation>
    <scope>NUCLEOTIDE SEQUENCE [LARGE SCALE GENOMIC DNA]</scope>
    <source>
        <strain evidence="6 7">DSM 20146</strain>
    </source>
</reference>
<dbReference type="Gene3D" id="3.40.190.10">
    <property type="entry name" value="Periplasmic binding protein-like II"/>
    <property type="match status" value="1"/>
</dbReference>
<gene>
    <name evidence="6" type="ORF">FHX33_003385</name>
</gene>
<dbReference type="RefSeq" id="WP_021764410.1">
    <property type="nucleotide sequence ID" value="NZ_JACHVP010000004.1"/>
</dbReference>
<accession>A0A7W4UYG8</accession>
<evidence type="ECO:0000256" key="5">
    <source>
        <dbReference type="SAM" id="SignalP"/>
    </source>
</evidence>
<name>A0A7W4UYG8_LEIAQ</name>
<sequence length="448" mass="48700">MTKVRRVAAIAAAAALLVGVSACSSSGSGSGSDEKVTLNYWMWDDTQVPAYQQCAADFEKANPNITIKISQSAWGQYWTNLSTQIAAGSAPDVWVDQVSYYPQFVQDKQIVDIEPYVKKDKVDLSQYVDGLADLWKVDDARYGLPKDWDTMGLVYNKADLAAAGVDEKSLSDLTWNAKDGGTFEQLIAKLTVDKNGHNGLDPAFDKNNVKTYGFLPEWADGSQGQNGWGNLAVSNGWYYADKNPFGTKFNYDQSKLTDTVQWLADLSQKGYAPKLDVQSTLARSEVLDNGGGALTTLGSFNLASYKGKTDQFGFAPLPIGPEGRKTAINGLSDAIYAGSKHKDQAWEWVKYLASADCQNTVAATGIVFPAIKEASEKSAQVREQEGLNAQVFLDEQQAKDGTFILPISYHGTEISQIVQDAIQSVALGQKDAKASLTEANKQVNALFK</sequence>
<proteinExistence type="inferred from homology"/>
<comment type="caution">
    <text evidence="6">The sequence shown here is derived from an EMBL/GenBank/DDBJ whole genome shotgun (WGS) entry which is preliminary data.</text>
</comment>
<evidence type="ECO:0000256" key="2">
    <source>
        <dbReference type="ARBA" id="ARBA00008520"/>
    </source>
</evidence>